<name>A0A914ZFA6_PARUN</name>
<reference evidence="3 4" key="1">
    <citation type="submission" date="2022-11" db="UniProtKB">
        <authorList>
            <consortium name="WormBaseParasite"/>
        </authorList>
    </citation>
    <scope>IDENTIFICATION</scope>
</reference>
<feature type="domain" description="F-box" evidence="1">
    <location>
        <begin position="27"/>
        <end position="71"/>
    </location>
</feature>
<evidence type="ECO:0000313" key="3">
    <source>
        <dbReference type="WBParaSite" id="PgB01_g122_t04"/>
    </source>
</evidence>
<sequence length="314" mass="35905">MAMNANERDIIMHNSLASPISFSERNERQLVDMPNEVIRQICASLEINDLHAFGMACKKFLKITEEIWSSIRHTCLDTDLAAISTMFPSMFSSTICRFCLPPDNLWAHNRDELDILFPDASLQTAYSDLAFLMRKCTALESITLLCPPYKSYRVAAGRSFFRFLSTGTFASVSRLDLTMTSFELADLELCQHSFSFLKDLCVDKCCIYVYRHEMLLTKPEKELKSILINFHKRKRRIPAGAKLFLATVADIFPDLSRLSAKSTEYRSNGCIRYGYGEDEPDAVYDLLPRRQRRSCCAALLKKAVAHSRMQIERA</sequence>
<evidence type="ECO:0000313" key="2">
    <source>
        <dbReference type="Proteomes" id="UP000887569"/>
    </source>
</evidence>
<dbReference type="InterPro" id="IPR036047">
    <property type="entry name" value="F-box-like_dom_sf"/>
</dbReference>
<accession>A0A914ZFA6</accession>
<dbReference type="SUPFAM" id="SSF81383">
    <property type="entry name" value="F-box domain"/>
    <property type="match status" value="1"/>
</dbReference>
<evidence type="ECO:0000259" key="1">
    <source>
        <dbReference type="PROSITE" id="PS50181"/>
    </source>
</evidence>
<dbReference type="WBParaSite" id="PgB01_g122_t05">
    <property type="protein sequence ID" value="PgB01_g122_t05"/>
    <property type="gene ID" value="PgB01_g122"/>
</dbReference>
<organism evidence="2 4">
    <name type="scientific">Parascaris univalens</name>
    <name type="common">Nematode worm</name>
    <dbReference type="NCBI Taxonomy" id="6257"/>
    <lineage>
        <taxon>Eukaryota</taxon>
        <taxon>Metazoa</taxon>
        <taxon>Ecdysozoa</taxon>
        <taxon>Nematoda</taxon>
        <taxon>Chromadorea</taxon>
        <taxon>Rhabditida</taxon>
        <taxon>Spirurina</taxon>
        <taxon>Ascaridomorpha</taxon>
        <taxon>Ascaridoidea</taxon>
        <taxon>Ascarididae</taxon>
        <taxon>Parascaris</taxon>
    </lineage>
</organism>
<proteinExistence type="predicted"/>
<dbReference type="PROSITE" id="PS50181">
    <property type="entry name" value="FBOX"/>
    <property type="match status" value="1"/>
</dbReference>
<dbReference type="InterPro" id="IPR001810">
    <property type="entry name" value="F-box_dom"/>
</dbReference>
<dbReference type="WBParaSite" id="PgB01_g122_t04">
    <property type="protein sequence ID" value="PgB01_g122_t04"/>
    <property type="gene ID" value="PgB01_g122"/>
</dbReference>
<dbReference type="CDD" id="cd09917">
    <property type="entry name" value="F-box_SF"/>
    <property type="match status" value="1"/>
</dbReference>
<dbReference type="AlphaFoldDB" id="A0A914ZFA6"/>
<protein>
    <submittedName>
        <fullName evidence="3 4">F-box domain-containing protein</fullName>
    </submittedName>
</protein>
<keyword evidence="2" id="KW-1185">Reference proteome</keyword>
<evidence type="ECO:0000313" key="4">
    <source>
        <dbReference type="WBParaSite" id="PgB01_g122_t05"/>
    </source>
</evidence>
<dbReference type="Proteomes" id="UP000887569">
    <property type="component" value="Unplaced"/>
</dbReference>